<dbReference type="InterPro" id="IPR003737">
    <property type="entry name" value="GlcNAc_PI_deacetylase-related"/>
</dbReference>
<protein>
    <recommendedName>
        <fullName evidence="3">PIG-L family deacetylase</fullName>
    </recommendedName>
</protein>
<organism evidence="1 2">
    <name type="scientific">Thomasclavelia spiroformis</name>
    <dbReference type="NCBI Taxonomy" id="29348"/>
    <lineage>
        <taxon>Bacteria</taxon>
        <taxon>Bacillati</taxon>
        <taxon>Bacillota</taxon>
        <taxon>Erysipelotrichia</taxon>
        <taxon>Erysipelotrichales</taxon>
        <taxon>Coprobacillaceae</taxon>
        <taxon>Thomasclavelia</taxon>
    </lineage>
</organism>
<dbReference type="Proteomes" id="UP000196258">
    <property type="component" value="Unassembled WGS sequence"/>
</dbReference>
<reference evidence="2" key="1">
    <citation type="submission" date="2017-04" db="EMBL/GenBank/DDBJ databases">
        <title>Function of individual gut microbiota members based on whole genome sequencing of pure cultures obtained from chicken caecum.</title>
        <authorList>
            <person name="Medvecky M."/>
            <person name="Cejkova D."/>
            <person name="Polansky O."/>
            <person name="Karasova D."/>
            <person name="Kubasova T."/>
            <person name="Cizek A."/>
            <person name="Rychlik I."/>
        </authorList>
    </citation>
    <scope>NUCLEOTIDE SEQUENCE [LARGE SCALE GENOMIC DNA]</scope>
    <source>
        <strain evidence="2">An149</strain>
    </source>
</reference>
<proteinExistence type="predicted"/>
<evidence type="ECO:0000313" key="2">
    <source>
        <dbReference type="Proteomes" id="UP000196258"/>
    </source>
</evidence>
<dbReference type="PANTHER" id="PTHR12993:SF11">
    <property type="entry name" value="N-ACETYLGLUCOSAMINYL-PHOSPHATIDYLINOSITOL DE-N-ACETYLASE"/>
    <property type="match status" value="1"/>
</dbReference>
<dbReference type="PANTHER" id="PTHR12993">
    <property type="entry name" value="N-ACETYLGLUCOSAMINYL-PHOSPHATIDYLINOSITOL DE-N-ACETYLASE-RELATED"/>
    <property type="match status" value="1"/>
</dbReference>
<comment type="caution">
    <text evidence="1">The sequence shown here is derived from an EMBL/GenBank/DDBJ whole genome shotgun (WGS) entry which is preliminary data.</text>
</comment>
<dbReference type="GO" id="GO:0016811">
    <property type="term" value="F:hydrolase activity, acting on carbon-nitrogen (but not peptide) bonds, in linear amides"/>
    <property type="evidence" value="ECO:0007669"/>
    <property type="project" value="TreeGrafter"/>
</dbReference>
<dbReference type="RefSeq" id="WP_087257149.1">
    <property type="nucleotide sequence ID" value="NZ_NFLB01000010.1"/>
</dbReference>
<accession>A0A1Y4QJ79</accession>
<gene>
    <name evidence="1" type="ORF">B5E91_09600</name>
</gene>
<dbReference type="AlphaFoldDB" id="A0A1Y4QJ79"/>
<dbReference type="SUPFAM" id="SSF102588">
    <property type="entry name" value="LmbE-like"/>
    <property type="match status" value="1"/>
</dbReference>
<dbReference type="InterPro" id="IPR024078">
    <property type="entry name" value="LmbE-like_dom_sf"/>
</dbReference>
<dbReference type="Gene3D" id="3.40.50.10320">
    <property type="entry name" value="LmbE-like"/>
    <property type="match status" value="1"/>
</dbReference>
<dbReference type="EMBL" id="NFLB01000010">
    <property type="protein sequence ID" value="OUQ04632.1"/>
    <property type="molecule type" value="Genomic_DNA"/>
</dbReference>
<sequence>MKKIILLCLILLNGYTNIDLSNNSIIHQQIFDQIDIDTYQNIMIVAHPDDETIWGGGHLLKDKYLVICLTNGNNKTREKEFNEVMNKTHNQGIILDYPDKTNNKRDDWKTSYKNIINDLKYLLSKKQFKTIVTHNPKGEYGHQHHKMTSAIVTNIVKNLKQTDNLKYFGNYYQKNNPVLPMIPTYNKKTFKQKNDLIKYYKSQKKVCHNLKHMFPYENWISYKNWK</sequence>
<evidence type="ECO:0000313" key="1">
    <source>
        <dbReference type="EMBL" id="OUQ04632.1"/>
    </source>
</evidence>
<evidence type="ECO:0008006" key="3">
    <source>
        <dbReference type="Google" id="ProtNLM"/>
    </source>
</evidence>
<name>A0A1Y4QJ79_9FIRM</name>
<dbReference type="Pfam" id="PF02585">
    <property type="entry name" value="PIG-L"/>
    <property type="match status" value="1"/>
</dbReference>